<dbReference type="Bgee" id="ENSLOCG00000014845">
    <property type="expression patterns" value="Expressed in ovary and 9 other cell types or tissues"/>
</dbReference>
<accession>W5NCC0</accession>
<reference evidence="3" key="3">
    <citation type="submission" date="2025-09" db="UniProtKB">
        <authorList>
            <consortium name="Ensembl"/>
        </authorList>
    </citation>
    <scope>IDENTIFICATION</scope>
</reference>
<dbReference type="GeneTree" id="ENSGT00940000155128"/>
<feature type="compositionally biased region" description="Basic and acidic residues" evidence="1">
    <location>
        <begin position="637"/>
        <end position="649"/>
    </location>
</feature>
<dbReference type="EMBL" id="AHAT01015676">
    <property type="status" value="NOT_ANNOTATED_CDS"/>
    <property type="molecule type" value="Genomic_DNA"/>
</dbReference>
<evidence type="ECO:0000259" key="2">
    <source>
        <dbReference type="PROSITE" id="PS51444"/>
    </source>
</evidence>
<feature type="compositionally biased region" description="Low complexity" evidence="1">
    <location>
        <begin position="564"/>
        <end position="580"/>
    </location>
</feature>
<reference evidence="3" key="2">
    <citation type="submission" date="2025-08" db="UniProtKB">
        <authorList>
            <consortium name="Ensembl"/>
        </authorList>
    </citation>
    <scope>IDENTIFICATION</scope>
</reference>
<feature type="domain" description="FH2" evidence="2">
    <location>
        <begin position="1"/>
        <end position="348"/>
    </location>
</feature>
<dbReference type="Pfam" id="PF02181">
    <property type="entry name" value="FH2"/>
    <property type="match status" value="1"/>
</dbReference>
<dbReference type="Proteomes" id="UP000018468">
    <property type="component" value="Linkage group LG7"/>
</dbReference>
<protein>
    <recommendedName>
        <fullName evidence="2">FH2 domain-containing protein</fullName>
    </recommendedName>
</protein>
<dbReference type="eggNOG" id="KOG1922">
    <property type="taxonomic scope" value="Eukaryota"/>
</dbReference>
<dbReference type="OMA" id="PGPKMDR"/>
<evidence type="ECO:0000313" key="4">
    <source>
        <dbReference type="Proteomes" id="UP000018468"/>
    </source>
</evidence>
<dbReference type="AlphaFoldDB" id="W5NCC0"/>
<feature type="region of interest" description="Disordered" evidence="1">
    <location>
        <begin position="270"/>
        <end position="312"/>
    </location>
</feature>
<dbReference type="SUPFAM" id="SSF101447">
    <property type="entry name" value="Formin homology 2 domain (FH2 domain)"/>
    <property type="match status" value="1"/>
</dbReference>
<dbReference type="GO" id="GO:0030041">
    <property type="term" value="P:actin filament polymerization"/>
    <property type="evidence" value="ECO:0000318"/>
    <property type="project" value="GO_Central"/>
</dbReference>
<dbReference type="Gene3D" id="1.20.58.2220">
    <property type="entry name" value="Formin, FH2 domain"/>
    <property type="match status" value="1"/>
</dbReference>
<evidence type="ECO:0000313" key="3">
    <source>
        <dbReference type="Ensembl" id="ENSLOCP00000018279.1"/>
    </source>
</evidence>
<dbReference type="PANTHER" id="PTHR46345:SF10">
    <property type="entry name" value="FORMIN-J"/>
    <property type="match status" value="1"/>
</dbReference>
<reference evidence="4" key="1">
    <citation type="submission" date="2011-12" db="EMBL/GenBank/DDBJ databases">
        <title>The Draft Genome of Lepisosteus oculatus.</title>
        <authorList>
            <consortium name="The Broad Institute Genome Assembly &amp; Analysis Group"/>
            <consortium name="Computational R&amp;D Group"/>
            <consortium name="and Sequencing Platform"/>
            <person name="Di Palma F."/>
            <person name="Alfoldi J."/>
            <person name="Johnson J."/>
            <person name="Berlin A."/>
            <person name="Gnerre S."/>
            <person name="Jaffe D."/>
            <person name="MacCallum I."/>
            <person name="Young S."/>
            <person name="Walker B.J."/>
            <person name="Lander E.S."/>
            <person name="Lindblad-Toh K."/>
        </authorList>
    </citation>
    <scope>NUCLEOTIDE SEQUENCE [LARGE SCALE GENOMIC DNA]</scope>
</reference>
<dbReference type="PROSITE" id="PS51444">
    <property type="entry name" value="FH2"/>
    <property type="match status" value="1"/>
</dbReference>
<dbReference type="InParanoid" id="W5NCC0"/>
<feature type="region of interest" description="Disordered" evidence="1">
    <location>
        <begin position="506"/>
        <end position="735"/>
    </location>
</feature>
<feature type="compositionally biased region" description="Basic and acidic residues" evidence="1">
    <location>
        <begin position="538"/>
        <end position="548"/>
    </location>
</feature>
<dbReference type="STRING" id="7918.ENSLOCP00000018279"/>
<dbReference type="Ensembl" id="ENSLOCT00000018311.1">
    <property type="protein sequence ID" value="ENSLOCP00000018279.1"/>
    <property type="gene ID" value="ENSLOCG00000014845.1"/>
</dbReference>
<dbReference type="InterPro" id="IPR042201">
    <property type="entry name" value="FH2_Formin_sf"/>
</dbReference>
<dbReference type="EMBL" id="AHAT01015675">
    <property type="status" value="NOT_ANNOTATED_CDS"/>
    <property type="molecule type" value="Genomic_DNA"/>
</dbReference>
<dbReference type="FunCoup" id="W5NCC0">
    <property type="interactions" value="1"/>
</dbReference>
<dbReference type="HOGENOM" id="CLU_317814_0_0_1"/>
<dbReference type="InterPro" id="IPR015425">
    <property type="entry name" value="FH2_Formin"/>
</dbReference>
<feature type="region of interest" description="Disordered" evidence="1">
    <location>
        <begin position="330"/>
        <end position="360"/>
    </location>
</feature>
<name>W5NCC0_LEPOC</name>
<evidence type="ECO:0000256" key="1">
    <source>
        <dbReference type="SAM" id="MobiDB-lite"/>
    </source>
</evidence>
<organism evidence="3 4">
    <name type="scientific">Lepisosteus oculatus</name>
    <name type="common">Spotted gar</name>
    <dbReference type="NCBI Taxonomy" id="7918"/>
    <lineage>
        <taxon>Eukaryota</taxon>
        <taxon>Metazoa</taxon>
        <taxon>Chordata</taxon>
        <taxon>Craniata</taxon>
        <taxon>Vertebrata</taxon>
        <taxon>Euteleostomi</taxon>
        <taxon>Actinopterygii</taxon>
        <taxon>Neopterygii</taxon>
        <taxon>Holostei</taxon>
        <taxon>Semionotiformes</taxon>
        <taxon>Lepisosteidae</taxon>
        <taxon>Lepisosteus</taxon>
    </lineage>
</organism>
<proteinExistence type="predicted"/>
<sequence length="735" mass="80344">LSSLDELFGRKDALSLERSAAIRRSLCSRPQDPGLEKVSLLDAKRSMNVGIFLRHFKRAAGEIIEDIRQGSGQNYGAERLNELSKLLPDTEEEKRLRSFQGDRSKLGEPDLFMLLVVEVPSFRLRLDTLILREEFDPALTSLCDAARTLREAAKELLSCPELHSILRLVLKAGNYMNAGGYAGNAAGFRIASLLRLADTKANKPGMNLLHFVAIEAEKKDQGLLSFPSRLKHVSLASRKPALCPFVTLGSQTTPPQAHCLCSCTLTSSSSSSPAWRHRRASAYSPVTVDKNRRKTGGCPSPSTPPPPRHMGSMEITEFCHGLRCVEQQRRAQRERDSAEKRRSISTCTALEAGDGEGDELERTLERNLRNSWSRRSLRRREPRQPGRSLTSERPLSAQDMAVGMAQSPEPVPSPERLAVTETPLSQPDGRSVGIPGARATPDTEKAQIKAPKLEPEPLLPEKPEQLVPQLVQQPPPEMGRPHAPYPRVGETVECHMLVRGLRSYESLSTPLPRPAPAHCSKWHREREAESRAAGGWEALERKGLREKSGNGTSTGIPRGKVPGAAKPETPVPEEAAAPKVSRLPLSRGGALRSTLPNRPTSAAPLTESKRPGSFREKRDPPRGTTEAAGKTIPTPRRPADRPRQEKDKPGTAGPGAFIRGSLLRVSRRLPGGTEPSSNLLPPSRLIPNPTADTRIRAPAPAAPAKAAKHCDPSSPRSPGARLGKTPRMPTQPLWR</sequence>
<feature type="region of interest" description="Disordered" evidence="1">
    <location>
        <begin position="374"/>
        <end position="448"/>
    </location>
</feature>
<dbReference type="EMBL" id="AHAT01015674">
    <property type="status" value="NOT_ANNOTATED_CDS"/>
    <property type="molecule type" value="Genomic_DNA"/>
</dbReference>
<feature type="compositionally biased region" description="Basic and acidic residues" evidence="1">
    <location>
        <begin position="607"/>
        <end position="621"/>
    </location>
</feature>
<dbReference type="GO" id="GO:0005884">
    <property type="term" value="C:actin filament"/>
    <property type="evidence" value="ECO:0000318"/>
    <property type="project" value="GO_Central"/>
</dbReference>
<dbReference type="SMART" id="SM00498">
    <property type="entry name" value="FH2"/>
    <property type="match status" value="1"/>
</dbReference>
<dbReference type="PANTHER" id="PTHR46345">
    <property type="entry name" value="INVERTED FORMIN-2"/>
    <property type="match status" value="1"/>
</dbReference>
<feature type="compositionally biased region" description="Basic and acidic residues" evidence="1">
    <location>
        <begin position="330"/>
        <end position="342"/>
    </location>
</feature>
<keyword evidence="4" id="KW-1185">Reference proteome</keyword>